<dbReference type="AlphaFoldDB" id="A0ABD3TQK5"/>
<evidence type="ECO:0000313" key="2">
    <source>
        <dbReference type="EMBL" id="KAL3839387.1"/>
    </source>
</evidence>
<dbReference type="InterPro" id="IPR045249">
    <property type="entry name" value="HARBI1-like"/>
</dbReference>
<organism evidence="2 3">
    <name type="scientific">Penstemon smallii</name>
    <dbReference type="NCBI Taxonomy" id="265156"/>
    <lineage>
        <taxon>Eukaryota</taxon>
        <taxon>Viridiplantae</taxon>
        <taxon>Streptophyta</taxon>
        <taxon>Embryophyta</taxon>
        <taxon>Tracheophyta</taxon>
        <taxon>Spermatophyta</taxon>
        <taxon>Magnoliopsida</taxon>
        <taxon>eudicotyledons</taxon>
        <taxon>Gunneridae</taxon>
        <taxon>Pentapetalae</taxon>
        <taxon>asterids</taxon>
        <taxon>lamiids</taxon>
        <taxon>Lamiales</taxon>
        <taxon>Plantaginaceae</taxon>
        <taxon>Cheloneae</taxon>
        <taxon>Penstemon</taxon>
    </lineage>
</organism>
<dbReference type="PANTHER" id="PTHR22930:SF281">
    <property type="entry name" value="NUCLEASE"/>
    <property type="match status" value="1"/>
</dbReference>
<evidence type="ECO:0000313" key="3">
    <source>
        <dbReference type="Proteomes" id="UP001634393"/>
    </source>
</evidence>
<dbReference type="GO" id="GO:0005096">
    <property type="term" value="F:GTPase activator activity"/>
    <property type="evidence" value="ECO:0007669"/>
    <property type="project" value="UniProtKB-KW"/>
</dbReference>
<name>A0ABD3TQK5_9LAMI</name>
<comment type="caution">
    <text evidence="2">The sequence shown here is derived from an EMBL/GenBank/DDBJ whole genome shotgun (WGS) entry which is preliminary data.</text>
</comment>
<reference evidence="2 3" key="1">
    <citation type="submission" date="2024-12" db="EMBL/GenBank/DDBJ databases">
        <title>The unique morphological basis and parallel evolutionary history of personate flowers in Penstemon.</title>
        <authorList>
            <person name="Depatie T.H."/>
            <person name="Wessinger C.A."/>
        </authorList>
    </citation>
    <scope>NUCLEOTIDE SEQUENCE [LARGE SCALE GENOMIC DNA]</scope>
    <source>
        <strain evidence="2">WTNN_2</strain>
        <tissue evidence="2">Leaf</tissue>
    </source>
</reference>
<proteinExistence type="predicted"/>
<accession>A0ABD3TQK5</accession>
<dbReference type="PANTHER" id="PTHR22930">
    <property type="match status" value="1"/>
</dbReference>
<feature type="domain" description="DUF8040" evidence="1">
    <location>
        <begin position="188"/>
        <end position="280"/>
    </location>
</feature>
<dbReference type="Gene3D" id="2.30.29.230">
    <property type="match status" value="1"/>
</dbReference>
<dbReference type="EMBL" id="JBJXBP010000003">
    <property type="protein sequence ID" value="KAL3839387.1"/>
    <property type="molecule type" value="Genomic_DNA"/>
</dbReference>
<dbReference type="Pfam" id="PF26138">
    <property type="entry name" value="DUF8040"/>
    <property type="match status" value="1"/>
</dbReference>
<dbReference type="Proteomes" id="UP001634393">
    <property type="component" value="Unassembled WGS sequence"/>
</dbReference>
<dbReference type="InterPro" id="IPR058353">
    <property type="entry name" value="DUF8040"/>
</dbReference>
<sequence length="314" mass="35966">MHEAELHDLSDDSDYAASVKQGSASMMILSDSSSRRSSMSESEGAELVYNKDNVTIHPTQYAYDGIVGRLKLIKQGDSLFLTWIPYKGQNSNAKVSEKVKNLYTIRAVPFSDIHSIRRHTPRLIRRHTPTLGWQYIIVVLSSGLAFPPLYFYNGGVREFLTTIKQHVFLVRSPEDDNVFLVNDFRKPLQYAEYISSITKGKNVTCRNNVRLIMNAFEKLCCLLHNAGGLRDTKYVPVREQVAMFLSVLAHHKKIRIIGIYYKRSGDTVSKCFYRVLNSLLTLHPILLSKPKPIGLDCADTRWNYRERVQFPRMS</sequence>
<protein>
    <recommendedName>
        <fullName evidence="1">DUF8040 domain-containing protein</fullName>
    </recommendedName>
</protein>
<gene>
    <name evidence="2" type="ORF">ACJIZ3_023978</name>
</gene>
<keyword evidence="3" id="KW-1185">Reference proteome</keyword>
<evidence type="ECO:0000259" key="1">
    <source>
        <dbReference type="Pfam" id="PF26138"/>
    </source>
</evidence>